<proteinExistence type="predicted"/>
<organism evidence="3 4">
    <name type="scientific">Sphaeroforma arctica JP610</name>
    <dbReference type="NCBI Taxonomy" id="667725"/>
    <lineage>
        <taxon>Eukaryota</taxon>
        <taxon>Ichthyosporea</taxon>
        <taxon>Ichthyophonida</taxon>
        <taxon>Sphaeroforma</taxon>
    </lineage>
</organism>
<dbReference type="Gene3D" id="2.100.10.50">
    <property type="match status" value="1"/>
</dbReference>
<sequence length="278" mass="30146">MEEPVVSDIMLVKGVKCPKGYMLLNLSPKGHFASLTRKSYTRADIFLCVKMELEPTNIITDVTCIDMGKEPVPNGFTLVESRAGGVRTMVAVKRSPVDEASHMVTKICATLPKKEALDRDWRVHKKNLGDDVHLGYKRIVLSRGASTGGPPRPAQSPMASSQVPERPSSVYSSISQAGADESATSGLYPSVSGKPGMPSPVPVGAMWEEQPPVAQSRRNDLQYPALEGITVDFEAPESAAGLASSNADLSMKEMEMELPTPMDLSFDFSVETKYLQDQ</sequence>
<evidence type="ECO:0000259" key="2">
    <source>
        <dbReference type="PROSITE" id="PS51498"/>
    </source>
</evidence>
<dbReference type="AlphaFoldDB" id="A0A0L0G1P8"/>
<dbReference type="Pfam" id="PF10240">
    <property type="entry name" value="DUF2464"/>
    <property type="match status" value="1"/>
</dbReference>
<reference evidence="3 4" key="1">
    <citation type="submission" date="2011-02" db="EMBL/GenBank/DDBJ databases">
        <title>The Genome Sequence of Sphaeroforma arctica JP610.</title>
        <authorList>
            <consortium name="The Broad Institute Genome Sequencing Platform"/>
            <person name="Russ C."/>
            <person name="Cuomo C."/>
            <person name="Young S.K."/>
            <person name="Zeng Q."/>
            <person name="Gargeya S."/>
            <person name="Alvarado L."/>
            <person name="Berlin A."/>
            <person name="Chapman S.B."/>
            <person name="Chen Z."/>
            <person name="Freedman E."/>
            <person name="Gellesch M."/>
            <person name="Goldberg J."/>
            <person name="Griggs A."/>
            <person name="Gujja S."/>
            <person name="Heilman E."/>
            <person name="Heiman D."/>
            <person name="Howarth C."/>
            <person name="Mehta T."/>
            <person name="Neiman D."/>
            <person name="Pearson M."/>
            <person name="Roberts A."/>
            <person name="Saif S."/>
            <person name="Shea T."/>
            <person name="Shenoy N."/>
            <person name="Sisk P."/>
            <person name="Stolte C."/>
            <person name="Sykes S."/>
            <person name="White J."/>
            <person name="Yandava C."/>
            <person name="Burger G."/>
            <person name="Gray M.W."/>
            <person name="Holland P.W.H."/>
            <person name="King N."/>
            <person name="Lang F.B.F."/>
            <person name="Roger A.J."/>
            <person name="Ruiz-Trillo I."/>
            <person name="Haas B."/>
            <person name="Nusbaum C."/>
            <person name="Birren B."/>
        </authorList>
    </citation>
    <scope>NUCLEOTIDE SEQUENCE [LARGE SCALE GENOMIC DNA]</scope>
    <source>
        <strain evidence="3 4">JP610</strain>
    </source>
</reference>
<protein>
    <recommendedName>
        <fullName evidence="2">MABP domain-containing protein</fullName>
    </recommendedName>
</protein>
<dbReference type="GO" id="GO:0000813">
    <property type="term" value="C:ESCRT I complex"/>
    <property type="evidence" value="ECO:0007669"/>
    <property type="project" value="InterPro"/>
</dbReference>
<dbReference type="InterPro" id="IPR018798">
    <property type="entry name" value="MVB12A/B"/>
</dbReference>
<dbReference type="PROSITE" id="PS51498">
    <property type="entry name" value="MABP"/>
    <property type="match status" value="1"/>
</dbReference>
<dbReference type="InterPro" id="IPR023341">
    <property type="entry name" value="MABP"/>
</dbReference>
<feature type="region of interest" description="Disordered" evidence="1">
    <location>
        <begin position="143"/>
        <end position="176"/>
    </location>
</feature>
<feature type="compositionally biased region" description="Polar residues" evidence="1">
    <location>
        <begin position="157"/>
        <end position="176"/>
    </location>
</feature>
<dbReference type="Proteomes" id="UP000054560">
    <property type="component" value="Unassembled WGS sequence"/>
</dbReference>
<feature type="domain" description="MABP" evidence="2">
    <location>
        <begin position="1"/>
        <end position="140"/>
    </location>
</feature>
<keyword evidence="4" id="KW-1185">Reference proteome</keyword>
<dbReference type="RefSeq" id="XP_014156000.1">
    <property type="nucleotide sequence ID" value="XM_014300525.1"/>
</dbReference>
<evidence type="ECO:0000313" key="3">
    <source>
        <dbReference type="EMBL" id="KNC82098.1"/>
    </source>
</evidence>
<gene>
    <name evidence="3" type="ORF">SARC_05608</name>
</gene>
<accession>A0A0L0G1P8</accession>
<dbReference type="GeneID" id="25906112"/>
<dbReference type="EMBL" id="KQ241960">
    <property type="protein sequence ID" value="KNC82098.1"/>
    <property type="molecule type" value="Genomic_DNA"/>
</dbReference>
<evidence type="ECO:0000256" key="1">
    <source>
        <dbReference type="SAM" id="MobiDB-lite"/>
    </source>
</evidence>
<name>A0A0L0G1P8_9EUKA</name>
<evidence type="ECO:0000313" key="4">
    <source>
        <dbReference type="Proteomes" id="UP000054560"/>
    </source>
</evidence>